<sequence>FLNEQLKMPPTHGYWGTPTSTLDWCERNYEVTPYIAEFWNTISNITIFLPPFFGIFQIYKLNLERSILSDIHQSIVYAIWILLHVAFFLWNIDNHFCSQLENIRENLSKGLIPGTQLHAVWHVLTGAAAYIHILFLLHARGHFFAPKVDISFTRYGVLLKKDHHH</sequence>
<keyword evidence="6 8" id="KW-0472">Membrane</keyword>
<evidence type="ECO:0000256" key="6">
    <source>
        <dbReference type="ARBA" id="ARBA00023136"/>
    </source>
</evidence>
<keyword evidence="7" id="KW-0106">Calcium</keyword>
<evidence type="ECO:0000256" key="4">
    <source>
        <dbReference type="ARBA" id="ARBA00022801"/>
    </source>
</evidence>
<comment type="similarity">
    <text evidence="2 8">Belongs to the alkaline ceramidase family.</text>
</comment>
<keyword evidence="3 8" id="KW-0812">Transmembrane</keyword>
<feature type="binding site" evidence="7">
    <location>
        <position position="37"/>
    </location>
    <ligand>
        <name>Ca(2+)</name>
        <dbReference type="ChEBI" id="CHEBI:29108"/>
    </ligand>
</feature>
<dbReference type="PANTHER" id="PTHR46187:SF3">
    <property type="entry name" value="ALKALINE CERAMIDASE 3"/>
    <property type="match status" value="1"/>
</dbReference>
<feature type="binding site" evidence="7">
    <location>
        <position position="28"/>
    </location>
    <ligand>
        <name>Ca(2+)</name>
        <dbReference type="ChEBI" id="CHEBI:29108"/>
    </ligand>
</feature>
<feature type="transmembrane region" description="Helical" evidence="8">
    <location>
        <begin position="38"/>
        <end position="59"/>
    </location>
</feature>
<evidence type="ECO:0000256" key="2">
    <source>
        <dbReference type="ARBA" id="ARBA00009780"/>
    </source>
</evidence>
<protein>
    <recommendedName>
        <fullName evidence="8">Alkaline ceramidase</fullName>
        <ecNumber evidence="8">3.5.1.-</ecNumber>
    </recommendedName>
</protein>
<dbReference type="EC" id="3.5.1.-" evidence="8"/>
<comment type="caution">
    <text evidence="9">The sequence shown here is derived from an EMBL/GenBank/DDBJ whole genome shotgun (WGS) entry which is preliminary data.</text>
</comment>
<evidence type="ECO:0000256" key="1">
    <source>
        <dbReference type="ARBA" id="ARBA00004141"/>
    </source>
</evidence>
<feature type="binding site" evidence="7">
    <location>
        <position position="24"/>
    </location>
    <ligand>
        <name>Ca(2+)</name>
        <dbReference type="ChEBI" id="CHEBI:29108"/>
    </ligand>
</feature>
<name>A0A9Q0RY44_9DIPT</name>
<dbReference type="GO" id="GO:0071602">
    <property type="term" value="P:phytosphingosine biosynthetic process"/>
    <property type="evidence" value="ECO:0007669"/>
    <property type="project" value="TreeGrafter"/>
</dbReference>
<dbReference type="GO" id="GO:0016811">
    <property type="term" value="F:hydrolase activity, acting on carbon-nitrogen (but not peptide) bonds, in linear amides"/>
    <property type="evidence" value="ECO:0007669"/>
    <property type="project" value="InterPro"/>
</dbReference>
<feature type="transmembrane region" description="Helical" evidence="8">
    <location>
        <begin position="119"/>
        <end position="137"/>
    </location>
</feature>
<comment type="subcellular location">
    <subcellularLocation>
        <location evidence="1">Membrane</location>
        <topology evidence="1">Multi-pass membrane protein</topology>
    </subcellularLocation>
</comment>
<accession>A0A9Q0RY44</accession>
<keyword evidence="5 8" id="KW-1133">Transmembrane helix</keyword>
<dbReference type="Pfam" id="PF05875">
    <property type="entry name" value="Ceramidase"/>
    <property type="match status" value="2"/>
</dbReference>
<feature type="transmembrane region" description="Helical" evidence="8">
    <location>
        <begin position="71"/>
        <end position="92"/>
    </location>
</feature>
<evidence type="ECO:0000256" key="3">
    <source>
        <dbReference type="ARBA" id="ARBA00022692"/>
    </source>
</evidence>
<dbReference type="Proteomes" id="UP001151699">
    <property type="component" value="Chromosome C"/>
</dbReference>
<keyword evidence="10" id="KW-1185">Reference proteome</keyword>
<reference evidence="9" key="1">
    <citation type="submission" date="2022-07" db="EMBL/GenBank/DDBJ databases">
        <authorList>
            <person name="Trinca V."/>
            <person name="Uliana J.V.C."/>
            <person name="Torres T.T."/>
            <person name="Ward R.J."/>
            <person name="Monesi N."/>
        </authorList>
    </citation>
    <scope>NUCLEOTIDE SEQUENCE</scope>
    <source>
        <strain evidence="9">HSMRA1968</strain>
        <tissue evidence="9">Whole embryos</tissue>
    </source>
</reference>
<evidence type="ECO:0000313" key="9">
    <source>
        <dbReference type="EMBL" id="KAJ6636716.1"/>
    </source>
</evidence>
<dbReference type="GO" id="GO:0005789">
    <property type="term" value="C:endoplasmic reticulum membrane"/>
    <property type="evidence" value="ECO:0007669"/>
    <property type="project" value="TreeGrafter"/>
</dbReference>
<dbReference type="OrthoDB" id="187171at2759"/>
<keyword evidence="8" id="KW-0443">Lipid metabolism</keyword>
<feature type="binding site" evidence="7">
    <location>
        <position position="26"/>
    </location>
    <ligand>
        <name>Ca(2+)</name>
        <dbReference type="ChEBI" id="CHEBI:29108"/>
    </ligand>
</feature>
<gene>
    <name evidence="9" type="primary">ACER3</name>
    <name evidence="9" type="ORF">Bhyg_15309</name>
</gene>
<dbReference type="AlphaFoldDB" id="A0A9Q0RY44"/>
<evidence type="ECO:0000256" key="8">
    <source>
        <dbReference type="RuleBase" id="RU364079"/>
    </source>
</evidence>
<keyword evidence="4 8" id="KW-0378">Hydrolase</keyword>
<dbReference type="GO" id="GO:0046872">
    <property type="term" value="F:metal ion binding"/>
    <property type="evidence" value="ECO:0007669"/>
    <property type="project" value="UniProtKB-KW"/>
</dbReference>
<dbReference type="PANTHER" id="PTHR46187">
    <property type="entry name" value="ALKALINE CERAMIDASE 3"/>
    <property type="match status" value="1"/>
</dbReference>
<organism evidence="9 10">
    <name type="scientific">Pseudolycoriella hygida</name>
    <dbReference type="NCBI Taxonomy" id="35572"/>
    <lineage>
        <taxon>Eukaryota</taxon>
        <taxon>Metazoa</taxon>
        <taxon>Ecdysozoa</taxon>
        <taxon>Arthropoda</taxon>
        <taxon>Hexapoda</taxon>
        <taxon>Insecta</taxon>
        <taxon>Pterygota</taxon>
        <taxon>Neoptera</taxon>
        <taxon>Endopterygota</taxon>
        <taxon>Diptera</taxon>
        <taxon>Nematocera</taxon>
        <taxon>Sciaroidea</taxon>
        <taxon>Sciaridae</taxon>
        <taxon>Pseudolycoriella</taxon>
    </lineage>
</organism>
<dbReference type="GO" id="GO:0006672">
    <property type="term" value="P:ceramide metabolic process"/>
    <property type="evidence" value="ECO:0007669"/>
    <property type="project" value="InterPro"/>
</dbReference>
<dbReference type="InterPro" id="IPR008901">
    <property type="entry name" value="ACER"/>
</dbReference>
<evidence type="ECO:0000256" key="7">
    <source>
        <dbReference type="PIRSR" id="PIRSR608901-1"/>
    </source>
</evidence>
<dbReference type="EMBL" id="WJQU01000004">
    <property type="protein sequence ID" value="KAJ6636716.1"/>
    <property type="molecule type" value="Genomic_DNA"/>
</dbReference>
<evidence type="ECO:0000256" key="5">
    <source>
        <dbReference type="ARBA" id="ARBA00022989"/>
    </source>
</evidence>
<comment type="function">
    <text evidence="8">Hydrolyzes the sphingolipid ceramide into sphingosine and free fatty acid.</text>
</comment>
<keyword evidence="7" id="KW-0479">Metal-binding</keyword>
<feature type="non-terminal residue" evidence="9">
    <location>
        <position position="1"/>
    </location>
</feature>
<evidence type="ECO:0000313" key="10">
    <source>
        <dbReference type="Proteomes" id="UP001151699"/>
    </source>
</evidence>
<proteinExistence type="inferred from homology"/>
<comment type="caution">
    <text evidence="8">Lacks conserved residue(s) required for the propagation of feature annotation.</text>
</comment>
<feature type="binding site" evidence="7">
    <location>
        <position position="23"/>
    </location>
    <ligand>
        <name>Ca(2+)</name>
        <dbReference type="ChEBI" id="CHEBI:29108"/>
    </ligand>
</feature>